<gene>
    <name evidence="2" type="ORF">QO231_24320</name>
</gene>
<organism evidence="2 3">
    <name type="scientific">Sedimentitalea todarodis</name>
    <dbReference type="NCBI Taxonomy" id="1631240"/>
    <lineage>
        <taxon>Bacteria</taxon>
        <taxon>Pseudomonadati</taxon>
        <taxon>Pseudomonadota</taxon>
        <taxon>Alphaproteobacteria</taxon>
        <taxon>Rhodobacterales</taxon>
        <taxon>Paracoccaceae</taxon>
        <taxon>Sedimentitalea</taxon>
    </lineage>
</organism>
<keyword evidence="1" id="KW-1133">Transmembrane helix</keyword>
<comment type="caution">
    <text evidence="2">The sequence shown here is derived from an EMBL/GenBank/DDBJ whole genome shotgun (WGS) entry which is preliminary data.</text>
</comment>
<dbReference type="EMBL" id="JASMWN010000037">
    <property type="protein sequence ID" value="MDU9006955.1"/>
    <property type="molecule type" value="Genomic_DNA"/>
</dbReference>
<dbReference type="Proteomes" id="UP001255416">
    <property type="component" value="Unassembled WGS sequence"/>
</dbReference>
<name>A0ABU3VLW3_9RHOB</name>
<accession>A0ABU3VLW3</accession>
<keyword evidence="1" id="KW-0812">Transmembrane</keyword>
<proteinExistence type="predicted"/>
<keyword evidence="3" id="KW-1185">Reference proteome</keyword>
<evidence type="ECO:0000313" key="2">
    <source>
        <dbReference type="EMBL" id="MDU9006955.1"/>
    </source>
</evidence>
<feature type="transmembrane region" description="Helical" evidence="1">
    <location>
        <begin position="36"/>
        <end position="56"/>
    </location>
</feature>
<reference evidence="3" key="1">
    <citation type="submission" date="2023-05" db="EMBL/GenBank/DDBJ databases">
        <title>Sedimentitalea sp. nov. JM2-8.</title>
        <authorList>
            <person name="Huang J."/>
        </authorList>
    </citation>
    <scope>NUCLEOTIDE SEQUENCE [LARGE SCALE GENOMIC DNA]</scope>
    <source>
        <strain evidence="3">KHS03</strain>
    </source>
</reference>
<keyword evidence="1" id="KW-0472">Membrane</keyword>
<protein>
    <submittedName>
        <fullName evidence="2">Uncharacterized protein</fullName>
    </submittedName>
</protein>
<evidence type="ECO:0000313" key="3">
    <source>
        <dbReference type="Proteomes" id="UP001255416"/>
    </source>
</evidence>
<evidence type="ECO:0000256" key="1">
    <source>
        <dbReference type="SAM" id="Phobius"/>
    </source>
</evidence>
<dbReference type="RefSeq" id="WP_316782406.1">
    <property type="nucleotide sequence ID" value="NZ_JASMWN010000037.1"/>
</dbReference>
<sequence length="63" mass="7172">MKLVLALFWFSTALILFTTLAPLTKSQEWWIRGWDFPRLHIALFALIALVLGLFVLSKSVAVP</sequence>